<feature type="binding site" evidence="6">
    <location>
        <position position="218"/>
    </location>
    <ligand>
        <name>a divalent metal cation</name>
        <dbReference type="ChEBI" id="CHEBI:60240"/>
        <label>2</label>
        <note>catalytic</note>
    </ligand>
</feature>
<feature type="binding site" evidence="6">
    <location>
        <position position="111"/>
    </location>
    <ligand>
        <name>a divalent metal cation</name>
        <dbReference type="ChEBI" id="CHEBI:60240"/>
        <label>1</label>
    </ligand>
</feature>
<feature type="binding site" evidence="6">
    <location>
        <position position="249"/>
    </location>
    <ligand>
        <name>a divalent metal cation</name>
        <dbReference type="ChEBI" id="CHEBI:60240"/>
        <label>1</label>
    </ligand>
</feature>
<dbReference type="InterPro" id="IPR000994">
    <property type="entry name" value="Pept_M24"/>
</dbReference>
<feature type="binding site" evidence="6">
    <location>
        <position position="94"/>
    </location>
    <ligand>
        <name>substrate</name>
    </ligand>
</feature>
<keyword evidence="4 6" id="KW-0479">Metal-binding</keyword>
<dbReference type="SUPFAM" id="SSF55920">
    <property type="entry name" value="Creatinase/aminopeptidase"/>
    <property type="match status" value="1"/>
</dbReference>
<dbReference type="PANTHER" id="PTHR43330:SF27">
    <property type="entry name" value="METHIONINE AMINOPEPTIDASE"/>
    <property type="match status" value="1"/>
</dbReference>
<dbReference type="InterPro" id="IPR001714">
    <property type="entry name" value="Pept_M24_MAP"/>
</dbReference>
<dbReference type="PANTHER" id="PTHR43330">
    <property type="entry name" value="METHIONINE AMINOPEPTIDASE"/>
    <property type="match status" value="1"/>
</dbReference>
<gene>
    <name evidence="6 9" type="primary">map</name>
    <name evidence="9" type="ORF">EXN23_07095</name>
</gene>
<dbReference type="InterPro" id="IPR036005">
    <property type="entry name" value="Creatinase/aminopeptidase-like"/>
</dbReference>
<dbReference type="Gene3D" id="3.90.230.10">
    <property type="entry name" value="Creatinase/methionine aminopeptidase superfamily"/>
    <property type="match status" value="1"/>
</dbReference>
<evidence type="ECO:0000313" key="10">
    <source>
        <dbReference type="Proteomes" id="UP000319481"/>
    </source>
</evidence>
<dbReference type="InterPro" id="IPR002467">
    <property type="entry name" value="Pept_M24A_MAP1"/>
</dbReference>
<comment type="catalytic activity">
    <reaction evidence="6 7">
        <text>Release of N-terminal amino acids, preferentially methionine, from peptides and arylamides.</text>
        <dbReference type="EC" id="3.4.11.18"/>
    </reaction>
</comment>
<dbReference type="EMBL" id="SGNZ01000003">
    <property type="protein sequence ID" value="TRA94832.1"/>
    <property type="molecule type" value="Genomic_DNA"/>
</dbReference>
<dbReference type="HAMAP" id="MF_01974">
    <property type="entry name" value="MetAP_1"/>
    <property type="match status" value="1"/>
</dbReference>
<comment type="subunit">
    <text evidence="6">Monomer.</text>
</comment>
<dbReference type="PRINTS" id="PR00599">
    <property type="entry name" value="MAPEPTIDASE"/>
</dbReference>
<comment type="similarity">
    <text evidence="6">Belongs to the peptidase M24A family. Methionine aminopeptidase type 1 subfamily.</text>
</comment>
<accession>A0ABY3BTJ3</accession>
<comment type="function">
    <text evidence="1 6">Removes the N-terminal methionine from nascent proteins. The N-terminal methionine is often cleaved when the second residue in the primary sequence is small and uncharged (Met-Ala-, Cys, Gly, Pro, Ser, Thr, or Val). Requires deformylation of the N(alpha)-formylated initiator methionine before it can be hydrolyzed.</text>
</comment>
<dbReference type="CDD" id="cd01086">
    <property type="entry name" value="MetAP1"/>
    <property type="match status" value="1"/>
</dbReference>
<keyword evidence="2 6" id="KW-0031">Aminopeptidase</keyword>
<comment type="caution">
    <text evidence="9">The sequence shown here is derived from an EMBL/GenBank/DDBJ whole genome shotgun (WGS) entry which is preliminary data.</text>
</comment>
<evidence type="ECO:0000256" key="2">
    <source>
        <dbReference type="ARBA" id="ARBA00022438"/>
    </source>
</evidence>
<evidence type="ECO:0000256" key="4">
    <source>
        <dbReference type="ARBA" id="ARBA00022723"/>
    </source>
</evidence>
<dbReference type="Proteomes" id="UP000319481">
    <property type="component" value="Unassembled WGS sequence"/>
</dbReference>
<proteinExistence type="inferred from homology"/>
<sequence>MMVTYIDAASAPLKNTGVIRLYTPEDFDGMRKACQLTARCLDELAAIVKPGVTTDAIDRFVFEFGADHGALPATLNYRGYTKSVCTSINHVVCHGIPDEKPLREGDIVNIDVTYVLDGWHGDSSRMYPVGQIKRAAERLMEVTYECLMRGIAAVKPGARTGAIGAAIQAYAEAERCSVVRDFCGHGVGRLFHDTPNILHYGQPEEGPEIREGMIFTIEPMINLGKPHVKVLSDGWTAVTRDRSLSAQYEHAVGVTATGCEIFTLSPGGFDRPGLPPLPPA</sequence>
<dbReference type="GO" id="GO:0004239">
    <property type="term" value="F:initiator methionyl aminopeptidase activity"/>
    <property type="evidence" value="ECO:0007669"/>
    <property type="project" value="UniProtKB-EC"/>
</dbReference>
<evidence type="ECO:0000313" key="9">
    <source>
        <dbReference type="EMBL" id="TRA94832.1"/>
    </source>
</evidence>
<protein>
    <recommendedName>
        <fullName evidence="6 7">Methionine aminopeptidase</fullName>
        <shortName evidence="6">MAP</shortName>
        <shortName evidence="6">MetAP</shortName>
        <ecNumber evidence="6 7">3.4.11.18</ecNumber>
    </recommendedName>
    <alternativeName>
        <fullName evidence="6">Peptidase M</fullName>
    </alternativeName>
</protein>
<comment type="cofactor">
    <cofactor evidence="6">
        <name>Co(2+)</name>
        <dbReference type="ChEBI" id="CHEBI:48828"/>
    </cofactor>
    <cofactor evidence="6">
        <name>Zn(2+)</name>
        <dbReference type="ChEBI" id="CHEBI:29105"/>
    </cofactor>
    <cofactor evidence="6">
        <name>Mn(2+)</name>
        <dbReference type="ChEBI" id="CHEBI:29035"/>
    </cofactor>
    <cofactor evidence="6">
        <name>Fe(2+)</name>
        <dbReference type="ChEBI" id="CHEBI:29033"/>
    </cofactor>
    <text evidence="6">Binds 2 divalent metal cations per subunit. Has a high-affinity and a low affinity metal-binding site. The true nature of the physiological cofactor is under debate. The enzyme is active with cobalt, zinc, manganese or divalent iron ions. Most likely, methionine aminopeptidases function as mononuclear Fe(2+)-metalloproteases under physiological conditions, and the catalytically relevant metal-binding site has been assigned to the histidine-containing high-affinity site.</text>
</comment>
<evidence type="ECO:0000256" key="3">
    <source>
        <dbReference type="ARBA" id="ARBA00022670"/>
    </source>
</evidence>
<feature type="binding site" evidence="6">
    <location>
        <position position="122"/>
    </location>
    <ligand>
        <name>a divalent metal cation</name>
        <dbReference type="ChEBI" id="CHEBI:60240"/>
        <label>1</label>
    </ligand>
</feature>
<evidence type="ECO:0000256" key="6">
    <source>
        <dbReference type="HAMAP-Rule" id="MF_01974"/>
    </source>
</evidence>
<keyword evidence="10" id="KW-1185">Reference proteome</keyword>
<evidence type="ECO:0000259" key="8">
    <source>
        <dbReference type="Pfam" id="PF00557"/>
    </source>
</evidence>
<dbReference type="Pfam" id="PF00557">
    <property type="entry name" value="Peptidase_M24"/>
    <property type="match status" value="1"/>
</dbReference>
<reference evidence="9 10" key="1">
    <citation type="journal article" date="2019" name="Appl. Microbiol. Biotechnol.">
        <title>Differential efficiency of wild type rhizogenic strains for rol gene transformation of plants.</title>
        <authorList>
            <person name="Desmet S."/>
            <person name="De Keyser E."/>
            <person name="Van Vaerenbergh J."/>
            <person name="Baeyen S."/>
            <person name="Van Huylenbroeck J."/>
            <person name="Geelen D."/>
            <person name="Dhooghe E."/>
        </authorList>
    </citation>
    <scope>NUCLEOTIDE SEQUENCE [LARGE SCALE GENOMIC DNA]</scope>
    <source>
        <strain evidence="9 10">GBBC3283</strain>
    </source>
</reference>
<dbReference type="EC" id="3.4.11.18" evidence="6 7"/>
<organism evidence="9 10">
    <name type="scientific">Agrobacterium salinitolerans</name>
    <dbReference type="NCBI Taxonomy" id="1183413"/>
    <lineage>
        <taxon>Bacteria</taxon>
        <taxon>Pseudomonadati</taxon>
        <taxon>Pseudomonadota</taxon>
        <taxon>Alphaproteobacteria</taxon>
        <taxon>Hyphomicrobiales</taxon>
        <taxon>Rhizobiaceae</taxon>
        <taxon>Rhizobium/Agrobacterium group</taxon>
        <taxon>Agrobacterium</taxon>
    </lineage>
</organism>
<feature type="binding site" evidence="6">
    <location>
        <position position="192"/>
    </location>
    <ligand>
        <name>substrate</name>
    </ligand>
</feature>
<feature type="domain" description="Peptidase M24" evidence="8">
    <location>
        <begin position="29"/>
        <end position="255"/>
    </location>
</feature>
<keyword evidence="5 6" id="KW-0378">Hydrolase</keyword>
<feature type="binding site" evidence="6">
    <location>
        <position position="249"/>
    </location>
    <ligand>
        <name>a divalent metal cation</name>
        <dbReference type="ChEBI" id="CHEBI:60240"/>
        <label>2</label>
        <note>catalytic</note>
    </ligand>
</feature>
<feature type="binding site" evidence="6">
    <location>
        <position position="185"/>
    </location>
    <ligand>
        <name>a divalent metal cation</name>
        <dbReference type="ChEBI" id="CHEBI:60240"/>
        <label>2</label>
        <note>catalytic</note>
    </ligand>
</feature>
<dbReference type="PROSITE" id="PS00680">
    <property type="entry name" value="MAP_1"/>
    <property type="match status" value="1"/>
</dbReference>
<evidence type="ECO:0000256" key="5">
    <source>
        <dbReference type="ARBA" id="ARBA00022801"/>
    </source>
</evidence>
<feature type="binding site" evidence="6">
    <location>
        <position position="122"/>
    </location>
    <ligand>
        <name>a divalent metal cation</name>
        <dbReference type="ChEBI" id="CHEBI:60240"/>
        <label>2</label>
        <note>catalytic</note>
    </ligand>
</feature>
<keyword evidence="3 6" id="KW-0645">Protease</keyword>
<evidence type="ECO:0000256" key="7">
    <source>
        <dbReference type="RuleBase" id="RU003653"/>
    </source>
</evidence>
<evidence type="ECO:0000256" key="1">
    <source>
        <dbReference type="ARBA" id="ARBA00002521"/>
    </source>
</evidence>
<name>A0ABY3BTJ3_9HYPH</name>
<dbReference type="NCBIfam" id="TIGR00500">
    <property type="entry name" value="met_pdase_I"/>
    <property type="match status" value="1"/>
</dbReference>